<proteinExistence type="predicted"/>
<dbReference type="EMBL" id="JARBJD010000118">
    <property type="protein sequence ID" value="KAK2951441.1"/>
    <property type="molecule type" value="Genomic_DNA"/>
</dbReference>
<protein>
    <submittedName>
        <fullName evidence="1">Uncharacterized protein</fullName>
    </submittedName>
</protein>
<organism evidence="1 2">
    <name type="scientific">Blattamonas nauphoetae</name>
    <dbReference type="NCBI Taxonomy" id="2049346"/>
    <lineage>
        <taxon>Eukaryota</taxon>
        <taxon>Metamonada</taxon>
        <taxon>Preaxostyla</taxon>
        <taxon>Oxymonadida</taxon>
        <taxon>Blattamonas</taxon>
    </lineage>
</organism>
<comment type="caution">
    <text evidence="1">The sequence shown here is derived from an EMBL/GenBank/DDBJ whole genome shotgun (WGS) entry which is preliminary data.</text>
</comment>
<accession>A0ABQ9XG49</accession>
<evidence type="ECO:0000313" key="1">
    <source>
        <dbReference type="EMBL" id="KAK2951441.1"/>
    </source>
</evidence>
<keyword evidence="2" id="KW-1185">Reference proteome</keyword>
<dbReference type="Proteomes" id="UP001281761">
    <property type="component" value="Unassembled WGS sequence"/>
</dbReference>
<gene>
    <name evidence="1" type="ORF">BLNAU_13598</name>
</gene>
<evidence type="ECO:0000313" key="2">
    <source>
        <dbReference type="Proteomes" id="UP001281761"/>
    </source>
</evidence>
<name>A0ABQ9XG49_9EUKA</name>
<sequence>MVGHQRLNHLPLLFRFPQPLLPFLLSPLHPTLPLLLPNRIPRVPNRNHPNSSLPCQPLSLCFHPNTPTPQVVQRLLQLLALLLRHINNDGVWQPTSSNWSQRHISENSASRTVPLVHLVHNSRVVALLRQFGDGADVAHRDRLVDQFRQKRRQLDELACVCEGEKDNQVLHFVAQPLDNSVLGSLRGVWLLFCVCFGQNAHCLE</sequence>
<reference evidence="1 2" key="1">
    <citation type="journal article" date="2022" name="bioRxiv">
        <title>Genomics of Preaxostyla Flagellates Illuminates Evolutionary Transitions and the Path Towards Mitochondrial Loss.</title>
        <authorList>
            <person name="Novak L.V.F."/>
            <person name="Treitli S.C."/>
            <person name="Pyrih J."/>
            <person name="Halakuc P."/>
            <person name="Pipaliya S.V."/>
            <person name="Vacek V."/>
            <person name="Brzon O."/>
            <person name="Soukal P."/>
            <person name="Eme L."/>
            <person name="Dacks J.B."/>
            <person name="Karnkowska A."/>
            <person name="Elias M."/>
            <person name="Hampl V."/>
        </authorList>
    </citation>
    <scope>NUCLEOTIDE SEQUENCE [LARGE SCALE GENOMIC DNA]</scope>
    <source>
        <strain evidence="1">NAU3</strain>
        <tissue evidence="1">Gut</tissue>
    </source>
</reference>